<name>A0A3M2R823_9HYPO</name>
<gene>
    <name evidence="2" type="ORF">CDV36_015813</name>
</gene>
<accession>A0A3M2R823</accession>
<feature type="compositionally biased region" description="Low complexity" evidence="1">
    <location>
        <begin position="23"/>
        <end position="37"/>
    </location>
</feature>
<dbReference type="AlphaFoldDB" id="A0A3M2R823"/>
<evidence type="ECO:0000313" key="2">
    <source>
        <dbReference type="EMBL" id="RMJ01443.1"/>
    </source>
</evidence>
<dbReference type="EMBL" id="NKUJ01000668">
    <property type="protein sequence ID" value="RMJ01443.1"/>
    <property type="molecule type" value="Genomic_DNA"/>
</dbReference>
<sequence length="139" mass="14873">MQHNIARPPATGGAWNSHPPPSHLSAAASSSPSLSSSQCGALGSLAQRTIKGRRNYDSQTCPDARGWPDGSDAGLENRVGKKPIASLTQVDGLRSVMSQKVSGSKVPETWSLSAPEYQVLGPRHPTFRHPLSTYRQRAM</sequence>
<evidence type="ECO:0000313" key="3">
    <source>
        <dbReference type="Proteomes" id="UP000277212"/>
    </source>
</evidence>
<proteinExistence type="predicted"/>
<feature type="region of interest" description="Disordered" evidence="1">
    <location>
        <begin position="1"/>
        <end position="80"/>
    </location>
</feature>
<evidence type="ECO:0000256" key="1">
    <source>
        <dbReference type="SAM" id="MobiDB-lite"/>
    </source>
</evidence>
<keyword evidence="3" id="KW-1185">Reference proteome</keyword>
<comment type="caution">
    <text evidence="2">The sequence shown here is derived from an EMBL/GenBank/DDBJ whole genome shotgun (WGS) entry which is preliminary data.</text>
</comment>
<dbReference type="Proteomes" id="UP000277212">
    <property type="component" value="Unassembled WGS sequence"/>
</dbReference>
<reference evidence="2 3" key="1">
    <citation type="submission" date="2017-06" db="EMBL/GenBank/DDBJ databases">
        <title>Comparative genomic analysis of Ambrosia Fusariam Clade fungi.</title>
        <authorList>
            <person name="Stajich J.E."/>
            <person name="Carrillo J."/>
            <person name="Kijimoto T."/>
            <person name="Eskalen A."/>
            <person name="O'Donnell K."/>
            <person name="Kasson M."/>
        </authorList>
    </citation>
    <scope>NUCLEOTIDE SEQUENCE [LARGE SCALE GENOMIC DNA]</scope>
    <source>
        <strain evidence="2">UCR3666</strain>
    </source>
</reference>
<protein>
    <submittedName>
        <fullName evidence="2">Uncharacterized protein</fullName>
    </submittedName>
</protein>
<organism evidence="2 3">
    <name type="scientific">Fusarium kuroshium</name>
    <dbReference type="NCBI Taxonomy" id="2010991"/>
    <lineage>
        <taxon>Eukaryota</taxon>
        <taxon>Fungi</taxon>
        <taxon>Dikarya</taxon>
        <taxon>Ascomycota</taxon>
        <taxon>Pezizomycotina</taxon>
        <taxon>Sordariomycetes</taxon>
        <taxon>Hypocreomycetidae</taxon>
        <taxon>Hypocreales</taxon>
        <taxon>Nectriaceae</taxon>
        <taxon>Fusarium</taxon>
        <taxon>Fusarium solani species complex</taxon>
    </lineage>
</organism>